<dbReference type="EMBL" id="QFOD01000001">
    <property type="protein sequence ID" value="PZP36821.1"/>
    <property type="molecule type" value="Genomic_DNA"/>
</dbReference>
<evidence type="ECO:0000313" key="2">
    <source>
        <dbReference type="Proteomes" id="UP000249633"/>
    </source>
</evidence>
<gene>
    <name evidence="1" type="ORF">DI603_01470</name>
</gene>
<accession>A0A2W5DY11</accession>
<evidence type="ECO:0000313" key="1">
    <source>
        <dbReference type="EMBL" id="PZP36821.1"/>
    </source>
</evidence>
<organism evidence="1 2">
    <name type="scientific">Roseateles depolymerans</name>
    <dbReference type="NCBI Taxonomy" id="76731"/>
    <lineage>
        <taxon>Bacteria</taxon>
        <taxon>Pseudomonadati</taxon>
        <taxon>Pseudomonadota</taxon>
        <taxon>Betaproteobacteria</taxon>
        <taxon>Burkholderiales</taxon>
        <taxon>Sphaerotilaceae</taxon>
        <taxon>Roseateles</taxon>
    </lineage>
</organism>
<dbReference type="InterPro" id="IPR050563">
    <property type="entry name" value="4-hydroxybenzoyl-CoA_TE"/>
</dbReference>
<dbReference type="Pfam" id="PF13279">
    <property type="entry name" value="4HBT_2"/>
    <property type="match status" value="1"/>
</dbReference>
<dbReference type="GO" id="GO:0047617">
    <property type="term" value="F:fatty acyl-CoA hydrolase activity"/>
    <property type="evidence" value="ECO:0007669"/>
    <property type="project" value="TreeGrafter"/>
</dbReference>
<name>A0A2W5DY11_9BURK</name>
<dbReference type="InterPro" id="IPR029069">
    <property type="entry name" value="HotDog_dom_sf"/>
</dbReference>
<proteinExistence type="predicted"/>
<protein>
    <submittedName>
        <fullName evidence="1">Thioesterase</fullName>
    </submittedName>
</protein>
<dbReference type="CDD" id="cd00586">
    <property type="entry name" value="4HBT"/>
    <property type="match status" value="1"/>
</dbReference>
<dbReference type="PANTHER" id="PTHR31793">
    <property type="entry name" value="4-HYDROXYBENZOYL-COA THIOESTERASE FAMILY MEMBER"/>
    <property type="match status" value="1"/>
</dbReference>
<dbReference type="Proteomes" id="UP000249633">
    <property type="component" value="Unassembled WGS sequence"/>
</dbReference>
<sequence length="138" mass="15822">MRFEIPADKKLVHETEIQIRWGDQDMMAHVNNANYFRYLEIARIEWLTKIGAPPNPRGEGPVIANAFCNFYKQLEYPGIILARHYIAAPGRSSFDTFITLERLDAPGDIHAEGGATTVWVNFDERRSVPLPDYVRALF</sequence>
<dbReference type="SUPFAM" id="SSF54637">
    <property type="entry name" value="Thioesterase/thiol ester dehydrase-isomerase"/>
    <property type="match status" value="1"/>
</dbReference>
<dbReference type="PANTHER" id="PTHR31793:SF24">
    <property type="entry name" value="LONG-CHAIN ACYL-COA THIOESTERASE FADM"/>
    <property type="match status" value="1"/>
</dbReference>
<reference evidence="1 2" key="1">
    <citation type="submission" date="2017-08" db="EMBL/GenBank/DDBJ databases">
        <title>Infants hospitalized years apart are colonized by the same room-sourced microbial strains.</title>
        <authorList>
            <person name="Brooks B."/>
            <person name="Olm M.R."/>
            <person name="Firek B.A."/>
            <person name="Baker R."/>
            <person name="Thomas B.C."/>
            <person name="Morowitz M.J."/>
            <person name="Banfield J.F."/>
        </authorList>
    </citation>
    <scope>NUCLEOTIDE SEQUENCE [LARGE SCALE GENOMIC DNA]</scope>
    <source>
        <strain evidence="1">S2_012_000_R2_81</strain>
    </source>
</reference>
<comment type="caution">
    <text evidence="1">The sequence shown here is derived from an EMBL/GenBank/DDBJ whole genome shotgun (WGS) entry which is preliminary data.</text>
</comment>
<dbReference type="Gene3D" id="3.10.129.10">
    <property type="entry name" value="Hotdog Thioesterase"/>
    <property type="match status" value="1"/>
</dbReference>
<dbReference type="AlphaFoldDB" id="A0A2W5DY11"/>